<feature type="compositionally biased region" description="Basic and acidic residues" evidence="1">
    <location>
        <begin position="241"/>
        <end position="261"/>
    </location>
</feature>
<dbReference type="AlphaFoldDB" id="A0A2G9TQ20"/>
<reference evidence="2 3" key="1">
    <citation type="submission" date="2015-09" db="EMBL/GenBank/DDBJ databases">
        <title>Draft genome of the parasitic nematode Teladorsagia circumcincta isolate WARC Sus (inbred).</title>
        <authorList>
            <person name="Mitreva M."/>
        </authorList>
    </citation>
    <scope>NUCLEOTIDE SEQUENCE [LARGE SCALE GENOMIC DNA]</scope>
    <source>
        <strain evidence="2 3">S</strain>
    </source>
</reference>
<proteinExistence type="predicted"/>
<dbReference type="Proteomes" id="UP000230423">
    <property type="component" value="Unassembled WGS sequence"/>
</dbReference>
<organism evidence="2 3">
    <name type="scientific">Teladorsagia circumcincta</name>
    <name type="common">Brown stomach worm</name>
    <name type="synonym">Ostertagia circumcincta</name>
    <dbReference type="NCBI Taxonomy" id="45464"/>
    <lineage>
        <taxon>Eukaryota</taxon>
        <taxon>Metazoa</taxon>
        <taxon>Ecdysozoa</taxon>
        <taxon>Nematoda</taxon>
        <taxon>Chromadorea</taxon>
        <taxon>Rhabditida</taxon>
        <taxon>Rhabditina</taxon>
        <taxon>Rhabditomorpha</taxon>
        <taxon>Strongyloidea</taxon>
        <taxon>Trichostrongylidae</taxon>
        <taxon>Teladorsagia</taxon>
    </lineage>
</organism>
<name>A0A2G9TQ20_TELCI</name>
<feature type="compositionally biased region" description="Basic and acidic residues" evidence="1">
    <location>
        <begin position="111"/>
        <end position="130"/>
    </location>
</feature>
<feature type="compositionally biased region" description="Basic and acidic residues" evidence="1">
    <location>
        <begin position="219"/>
        <end position="232"/>
    </location>
</feature>
<feature type="region of interest" description="Disordered" evidence="1">
    <location>
        <begin position="61"/>
        <end position="285"/>
    </location>
</feature>
<feature type="compositionally biased region" description="Polar residues" evidence="1">
    <location>
        <begin position="94"/>
        <end position="104"/>
    </location>
</feature>
<dbReference type="PANTHER" id="PTHR45786">
    <property type="entry name" value="DNA BINDING PROTEIN-LIKE"/>
    <property type="match status" value="1"/>
</dbReference>
<evidence type="ECO:0008006" key="4">
    <source>
        <dbReference type="Google" id="ProtNLM"/>
    </source>
</evidence>
<sequence>MAQHELTSDGHERFHLEHIHCSYHLITQDSQNIHQKTMSGRGTSRYEAVNGQRRRVAALRRTGNGESEGEAVSHSSQNAQRSRSRSPRAEGEQMRSSLQQNAEAGSSRRRMTAEERRARVAERARERRAQETAAQRRARLSSIAGRVRARREQESAEEQANRRRINTLRERARREQLSQEERRQRQSREARTVRARREQESDEQRRIRLSSVAGRVRARRDQESQEQRERRLTATSRQVQRRRESLTEAQVEERRRIESQRHHTRAARIAAATSRVARSGAEPEEHYDGPMNVDCGRCGARHYKSESRPGVATFNDCCNHGCISMEHFINFPVQLRQLLTGQHSEAKEFREHIRNYNSAFAFASIGAQLDTPRQGPYCFRIHGQIYHKIGPARPEGGQPPRYGQVYILDTAMAAEERAGNPANIHCNPALIRSLSVLLHEINRFAQAYKM</sequence>
<gene>
    <name evidence="2" type="ORF">TELCIR_18410</name>
</gene>
<dbReference type="OrthoDB" id="5876815at2759"/>
<feature type="compositionally biased region" description="Low complexity" evidence="1">
    <location>
        <begin position="267"/>
        <end position="279"/>
    </location>
</feature>
<keyword evidence="3" id="KW-1185">Reference proteome</keyword>
<evidence type="ECO:0000313" key="2">
    <source>
        <dbReference type="EMBL" id="PIO60099.1"/>
    </source>
</evidence>
<dbReference type="EMBL" id="KZ356152">
    <property type="protein sequence ID" value="PIO60099.1"/>
    <property type="molecule type" value="Genomic_DNA"/>
</dbReference>
<dbReference type="PANTHER" id="PTHR45786:SF74">
    <property type="entry name" value="ATP-DEPENDENT DNA HELICASE"/>
    <property type="match status" value="1"/>
</dbReference>
<evidence type="ECO:0000313" key="3">
    <source>
        <dbReference type="Proteomes" id="UP000230423"/>
    </source>
</evidence>
<evidence type="ECO:0000256" key="1">
    <source>
        <dbReference type="SAM" id="MobiDB-lite"/>
    </source>
</evidence>
<protein>
    <recommendedName>
        <fullName evidence="4">Helitron helicase-like domain-containing protein</fullName>
    </recommendedName>
</protein>
<accession>A0A2G9TQ20</accession>
<feature type="compositionally biased region" description="Basic and acidic residues" evidence="1">
    <location>
        <begin position="167"/>
        <end position="206"/>
    </location>
</feature>